<name>A0A0L6CWC9_9RHOB</name>
<dbReference type="RefSeq" id="WP_050662548.1">
    <property type="nucleotide sequence ID" value="NZ_LGVV01000017.1"/>
</dbReference>
<evidence type="ECO:0000313" key="2">
    <source>
        <dbReference type="EMBL" id="KNX41803.1"/>
    </source>
</evidence>
<feature type="transmembrane region" description="Helical" evidence="1">
    <location>
        <begin position="43"/>
        <end position="61"/>
    </location>
</feature>
<proteinExistence type="predicted"/>
<reference evidence="3" key="1">
    <citation type="submission" date="2015-07" db="EMBL/GenBank/DDBJ databases">
        <title>Draft Genome Sequence of Roseovarius tolerans EL-164, a producer of N-Acylated Alanine Methyl Esters (NAMEs).</title>
        <authorList>
            <person name="Voget S."/>
            <person name="Bruns H."/>
            <person name="Wagner-Doebler I."/>
            <person name="Schulz S."/>
            <person name="Daniel R."/>
        </authorList>
    </citation>
    <scope>NUCLEOTIDE SEQUENCE [LARGE SCALE GENOMIC DNA]</scope>
    <source>
        <strain evidence="3">EL-164</strain>
    </source>
</reference>
<sequence>MSEERVFPVRRRLVLWIAWFFLVLTPLYIAISIAEGPPFERKILFVSIIGLTTGFLNLKAVRNVREIRIDDERMLFLPVGAELRFADIEGMEVPSWMDRHDTPPRSLGGLRLRMARKERRIVLGAFSHWDEVGSLYLYGCDSDAILDILDRRVPRV</sequence>
<evidence type="ECO:0008006" key="4">
    <source>
        <dbReference type="Google" id="ProtNLM"/>
    </source>
</evidence>
<evidence type="ECO:0000256" key="1">
    <source>
        <dbReference type="SAM" id="Phobius"/>
    </source>
</evidence>
<keyword evidence="1" id="KW-0812">Transmembrane</keyword>
<dbReference type="PATRIC" id="fig|74031.6.peg.1678"/>
<organism evidence="2 3">
    <name type="scientific">Roseovarius tolerans</name>
    <dbReference type="NCBI Taxonomy" id="74031"/>
    <lineage>
        <taxon>Bacteria</taxon>
        <taxon>Pseudomonadati</taxon>
        <taxon>Pseudomonadota</taxon>
        <taxon>Alphaproteobacteria</taxon>
        <taxon>Rhodobacterales</taxon>
        <taxon>Roseobacteraceae</taxon>
        <taxon>Roseovarius</taxon>
    </lineage>
</organism>
<accession>A0A0L6CWC9</accession>
<dbReference type="EMBL" id="LGVV01000017">
    <property type="protein sequence ID" value="KNX41803.1"/>
    <property type="molecule type" value="Genomic_DNA"/>
</dbReference>
<gene>
    <name evidence="2" type="ORF">ROTO_16480</name>
</gene>
<dbReference type="AlphaFoldDB" id="A0A0L6CWC9"/>
<feature type="transmembrane region" description="Helical" evidence="1">
    <location>
        <begin position="12"/>
        <end position="31"/>
    </location>
</feature>
<dbReference type="OrthoDB" id="9937374at2"/>
<comment type="caution">
    <text evidence="2">The sequence shown here is derived from an EMBL/GenBank/DDBJ whole genome shotgun (WGS) entry which is preliminary data.</text>
</comment>
<protein>
    <recommendedName>
        <fullName evidence="4">PH domain-containing protein</fullName>
    </recommendedName>
</protein>
<evidence type="ECO:0000313" key="3">
    <source>
        <dbReference type="Proteomes" id="UP000037046"/>
    </source>
</evidence>
<keyword evidence="1" id="KW-1133">Transmembrane helix</keyword>
<dbReference type="Proteomes" id="UP000037046">
    <property type="component" value="Unassembled WGS sequence"/>
</dbReference>
<keyword evidence="3" id="KW-1185">Reference proteome</keyword>
<keyword evidence="1" id="KW-0472">Membrane</keyword>